<reference evidence="1" key="1">
    <citation type="submission" date="2019-12" db="EMBL/GenBank/DDBJ databases">
        <title>Comparative genomics gives insights into the taxonomy of the Azoarcus-Aromatoleum group and reveals separate origins of nif in the plant-associated Azoarcus and non-plant-associated Aromatoleum sub-groups.</title>
        <authorList>
            <person name="Lafos M."/>
            <person name="Maluk M."/>
            <person name="Batista M."/>
            <person name="Junghare M."/>
            <person name="Carmona M."/>
            <person name="Faoro H."/>
            <person name="Cruz L.M."/>
            <person name="Battistoni F."/>
            <person name="De Souza E."/>
            <person name="Pedrosa F."/>
            <person name="Chen W.-M."/>
            <person name="Poole P.S."/>
            <person name="Dixon R.A."/>
            <person name="James E.K."/>
        </authorList>
    </citation>
    <scope>NUCLEOTIDE SEQUENCE</scope>
    <source>
        <strain evidence="1">LuFRes1</strain>
    </source>
</reference>
<name>A0ABX1PP04_9RHOO</name>
<organism evidence="1 2">
    <name type="scientific">Aromatoleum anaerobium</name>
    <dbReference type="NCBI Taxonomy" id="182180"/>
    <lineage>
        <taxon>Bacteria</taxon>
        <taxon>Pseudomonadati</taxon>
        <taxon>Pseudomonadota</taxon>
        <taxon>Betaproteobacteria</taxon>
        <taxon>Rhodocyclales</taxon>
        <taxon>Rhodocyclaceae</taxon>
        <taxon>Aromatoleum</taxon>
    </lineage>
</organism>
<evidence type="ECO:0000313" key="2">
    <source>
        <dbReference type="Proteomes" id="UP000615989"/>
    </source>
</evidence>
<evidence type="ECO:0000313" key="1">
    <source>
        <dbReference type="EMBL" id="NMG26322.1"/>
    </source>
</evidence>
<proteinExistence type="predicted"/>
<gene>
    <name evidence="1" type="ORF">GO606_16685</name>
</gene>
<protein>
    <recommendedName>
        <fullName evidence="3">Aminoglycoside phosphotransferase domain-containing protein</fullName>
    </recommendedName>
</protein>
<keyword evidence="2" id="KW-1185">Reference proteome</keyword>
<accession>A0ABX1PP04</accession>
<evidence type="ECO:0008006" key="3">
    <source>
        <dbReference type="Google" id="ProtNLM"/>
    </source>
</evidence>
<dbReference type="Proteomes" id="UP000615989">
    <property type="component" value="Unassembled WGS sequence"/>
</dbReference>
<dbReference type="EMBL" id="WTVG01000064">
    <property type="protein sequence ID" value="NMG26322.1"/>
    <property type="molecule type" value="Genomic_DNA"/>
</dbReference>
<sequence length="182" mass="19966">MLPDPVPQHPLLAGRAEIGRGEYSIVLDHEDGERVYKIVSSPADVFLLTAVDRPRGIHFPLVFADHGVIGRASSGFPLHLLEMERLYPLRGDTPAASLAGRLTGLYRAACMQRSELGADMGRLALYHLAIEESQLVPSLTQALKTLSDFVEAYGVLPDLLNRDNLMMRNDGTLVFSDPVFIA</sequence>
<comment type="caution">
    <text evidence="1">The sequence shown here is derived from an EMBL/GenBank/DDBJ whole genome shotgun (WGS) entry which is preliminary data.</text>
</comment>